<evidence type="ECO:0000313" key="3">
    <source>
        <dbReference type="Proteomes" id="UP000019132"/>
    </source>
</evidence>
<evidence type="ECO:0000313" key="2">
    <source>
        <dbReference type="EnsemblProtists" id="PYU1_T002801"/>
    </source>
</evidence>
<protein>
    <submittedName>
        <fullName evidence="2">Uncharacterized protein</fullName>
    </submittedName>
</protein>
<dbReference type="AlphaFoldDB" id="K3WCW0"/>
<dbReference type="InParanoid" id="K3WCW0"/>
<dbReference type="Proteomes" id="UP000019132">
    <property type="component" value="Unassembled WGS sequence"/>
</dbReference>
<evidence type="ECO:0000256" key="1">
    <source>
        <dbReference type="SAM" id="MobiDB-lite"/>
    </source>
</evidence>
<feature type="region of interest" description="Disordered" evidence="1">
    <location>
        <begin position="1"/>
        <end position="21"/>
    </location>
</feature>
<name>K3WCW0_GLOUD</name>
<keyword evidence="3" id="KW-1185">Reference proteome</keyword>
<dbReference type="eggNOG" id="ENOG502SBMC">
    <property type="taxonomic scope" value="Eukaryota"/>
</dbReference>
<dbReference type="VEuPathDB" id="FungiDB:PYU1_G002798"/>
<feature type="compositionally biased region" description="Polar residues" evidence="1">
    <location>
        <begin position="158"/>
        <end position="167"/>
    </location>
</feature>
<dbReference type="EnsemblProtists" id="PYU1_T002801">
    <property type="protein sequence ID" value="PYU1_T002801"/>
    <property type="gene ID" value="PYU1_G002798"/>
</dbReference>
<feature type="compositionally biased region" description="Low complexity" evidence="1">
    <location>
        <begin position="1"/>
        <end position="20"/>
    </location>
</feature>
<sequence length="245" mass="27598">MHVPSAHASSSSSSTDSPDPFAIALRRSGTFKTRVDGTRLDGTTPRYLDYENSPVYQRHLQEQLERRKRLEQINALRSEERQKALRHFFADKQQRNYQSQAEELRRGTEQHEFTQTMKDKERAAEKALRLEKSRARHARTARSASASVSTKEVAAAHYQTTTESESTNQDEENISVESKGAVVAVEEDIKTKIQVVTTSTVLIAENGDEISENNRAIVDEEQRDITAGIVTVKSSDSAEDVPETY</sequence>
<reference evidence="2" key="3">
    <citation type="submission" date="2015-02" db="UniProtKB">
        <authorList>
            <consortium name="EnsemblProtists"/>
        </authorList>
    </citation>
    <scope>IDENTIFICATION</scope>
    <source>
        <strain evidence="2">DAOM BR144</strain>
    </source>
</reference>
<dbReference type="HOGENOM" id="CLU_1135450_0_0_1"/>
<dbReference type="EMBL" id="GL376628">
    <property type="status" value="NOT_ANNOTATED_CDS"/>
    <property type="molecule type" value="Genomic_DNA"/>
</dbReference>
<feature type="region of interest" description="Disordered" evidence="1">
    <location>
        <begin position="132"/>
        <end position="174"/>
    </location>
</feature>
<organism evidence="2 3">
    <name type="scientific">Globisporangium ultimum (strain ATCC 200006 / CBS 805.95 / DAOM BR144)</name>
    <name type="common">Pythium ultimum</name>
    <dbReference type="NCBI Taxonomy" id="431595"/>
    <lineage>
        <taxon>Eukaryota</taxon>
        <taxon>Sar</taxon>
        <taxon>Stramenopiles</taxon>
        <taxon>Oomycota</taxon>
        <taxon>Peronosporomycetes</taxon>
        <taxon>Pythiales</taxon>
        <taxon>Pythiaceae</taxon>
        <taxon>Globisporangium</taxon>
    </lineage>
</organism>
<reference evidence="3" key="2">
    <citation type="submission" date="2010-04" db="EMBL/GenBank/DDBJ databases">
        <authorList>
            <person name="Buell R."/>
            <person name="Hamilton J."/>
            <person name="Hostetler J."/>
        </authorList>
    </citation>
    <scope>NUCLEOTIDE SEQUENCE [LARGE SCALE GENOMIC DNA]</scope>
    <source>
        <strain evidence="3">DAOM:BR144</strain>
    </source>
</reference>
<proteinExistence type="predicted"/>
<reference evidence="3" key="1">
    <citation type="journal article" date="2010" name="Genome Biol.">
        <title>Genome sequence of the necrotrophic plant pathogen Pythium ultimum reveals original pathogenicity mechanisms and effector repertoire.</title>
        <authorList>
            <person name="Levesque C.A."/>
            <person name="Brouwer H."/>
            <person name="Cano L."/>
            <person name="Hamilton J.P."/>
            <person name="Holt C."/>
            <person name="Huitema E."/>
            <person name="Raffaele S."/>
            <person name="Robideau G.P."/>
            <person name="Thines M."/>
            <person name="Win J."/>
            <person name="Zerillo M.M."/>
            <person name="Beakes G.W."/>
            <person name="Boore J.L."/>
            <person name="Busam D."/>
            <person name="Dumas B."/>
            <person name="Ferriera S."/>
            <person name="Fuerstenberg S.I."/>
            <person name="Gachon C.M."/>
            <person name="Gaulin E."/>
            <person name="Govers F."/>
            <person name="Grenville-Briggs L."/>
            <person name="Horner N."/>
            <person name="Hostetler J."/>
            <person name="Jiang R.H."/>
            <person name="Johnson J."/>
            <person name="Krajaejun T."/>
            <person name="Lin H."/>
            <person name="Meijer H.J."/>
            <person name="Moore B."/>
            <person name="Morris P."/>
            <person name="Phuntmart V."/>
            <person name="Puiu D."/>
            <person name="Shetty J."/>
            <person name="Stajich J.E."/>
            <person name="Tripathy S."/>
            <person name="Wawra S."/>
            <person name="van West P."/>
            <person name="Whitty B.R."/>
            <person name="Coutinho P.M."/>
            <person name="Henrissat B."/>
            <person name="Martin F."/>
            <person name="Thomas P.D."/>
            <person name="Tyler B.M."/>
            <person name="De Vries R.P."/>
            <person name="Kamoun S."/>
            <person name="Yandell M."/>
            <person name="Tisserat N."/>
            <person name="Buell C.R."/>
        </authorList>
    </citation>
    <scope>NUCLEOTIDE SEQUENCE</scope>
    <source>
        <strain evidence="3">DAOM:BR144</strain>
    </source>
</reference>
<accession>K3WCW0</accession>